<sequence>MTNFQTMNTQEETQKKWWQHRVTQTIAIVIAFIVISLAYFYPAVFEGRKLFQMDGAGAAGVARDVVEVRVKTGHSPLWTGSQFGGMPMYQISPTYPSSGVIKGIQGVYQLKVPFNILPGETYLMFLMLIGFYILMRACRVRPLLSVLGAIMWAFSSYFIILIDAGHIWKLLTLSYIPPTLAGLILAFHHRRYLFGFGVTALFTALQIYSNHIQMSYYFAFLMFAMVIAWGLEAYRNKDWKHFTKAFTSVVLAGMVGVSINSTNLYHTYKYSKETMRGGSELTLNNSSQTKAPTKSNGLDKEYITQWSYGIDEMLTFLIPDAKGGFSSHIGMEAASIGATVQHPQALQFIAQQNRYWGDQPFTAGPVYVGAFVLTLAFFGFFVSKGPMKWALAVVTLLTIMLSWGHNMMWLTDLFIDHFPMYNKFRTVSSILVVAEMTIPLFAIWGLYLIGRDPQILRDKKGATYTSLVLTGGVVLIMWLMPSLSGGFLSRMEASAFASYTAQQPEFQLFVNDLQSVRESFFKADALRSLIIIALGAGLIALLYFKKVNATVAFALIGALTFIDLWSVDKRYLNDSKYLEAQEVSRRAHTRTAIDDEILKDKSPHRVMNLTVSTFNDATTSYLHRSVGGYHAAKLQRYQDLIEGYLSKQNTNVLRALNTKYYISPDSTRTRAILITDDEAYGAAWFVDRIYEAKDANEEFSAIGSQPLNKVAVLAPPFSDKVKGMSLTRDSLASISQTSYSPDRITYKVSSKATDNLIVFSEIYYPDGWNATIDGQEAEILRADYALRALRVPAGEHEIVFEFSPRSVRATELTAYIGTIVLCGSFIVLLVLHFIKRKKEKK</sequence>
<dbReference type="InterPro" id="IPR018580">
    <property type="entry name" value="Uncharacterised_YfhO"/>
</dbReference>
<evidence type="ECO:0000256" key="1">
    <source>
        <dbReference type="SAM" id="Phobius"/>
    </source>
</evidence>
<protein>
    <recommendedName>
        <fullName evidence="4">Membrane protein YfhO</fullName>
    </recommendedName>
</protein>
<evidence type="ECO:0008006" key="4">
    <source>
        <dbReference type="Google" id="ProtNLM"/>
    </source>
</evidence>
<dbReference type="OrthoDB" id="9772884at2"/>
<feature type="transmembrane region" description="Helical" evidence="1">
    <location>
        <begin position="551"/>
        <end position="567"/>
    </location>
</feature>
<proteinExistence type="predicted"/>
<feature type="transmembrane region" description="Helical" evidence="1">
    <location>
        <begin position="215"/>
        <end position="234"/>
    </location>
</feature>
<feature type="transmembrane region" description="Helical" evidence="1">
    <location>
        <begin position="430"/>
        <end position="449"/>
    </location>
</feature>
<dbReference type="PANTHER" id="PTHR38454">
    <property type="entry name" value="INTEGRAL MEMBRANE PROTEIN-RELATED"/>
    <property type="match status" value="1"/>
</dbReference>
<dbReference type="EMBL" id="JQJD01000010">
    <property type="protein sequence ID" value="KGN82455.1"/>
    <property type="molecule type" value="Genomic_DNA"/>
</dbReference>
<reference evidence="2 3" key="1">
    <citation type="submission" date="2014-08" db="EMBL/GenBank/DDBJ databases">
        <title>Porphyromonas cangingivalis strain:COT-109_OH1386 Genome sequencing.</title>
        <authorList>
            <person name="Wallis C."/>
            <person name="Deusch O."/>
            <person name="O'Flynn C."/>
            <person name="Davis I."/>
            <person name="Jospin G."/>
            <person name="Darling A.E."/>
            <person name="Coil D.A."/>
            <person name="Alexiev A."/>
            <person name="Horsfall A."/>
            <person name="Kirkwood N."/>
            <person name="Harris S."/>
            <person name="Eisen J.A."/>
        </authorList>
    </citation>
    <scope>NUCLEOTIDE SEQUENCE [LARGE SCALE GENOMIC DNA]</scope>
    <source>
        <strain evidence="3">COT-109 OH1386</strain>
    </source>
</reference>
<feature type="transmembrane region" description="Helical" evidence="1">
    <location>
        <begin position="461"/>
        <end position="480"/>
    </location>
</feature>
<feature type="transmembrane region" description="Helical" evidence="1">
    <location>
        <begin position="364"/>
        <end position="382"/>
    </location>
</feature>
<feature type="transmembrane region" description="Helical" evidence="1">
    <location>
        <begin position="525"/>
        <end position="544"/>
    </location>
</feature>
<dbReference type="AlphaFoldDB" id="A0A0A2EY71"/>
<feature type="transmembrane region" description="Helical" evidence="1">
    <location>
        <begin position="21"/>
        <end position="41"/>
    </location>
</feature>
<keyword evidence="3" id="KW-1185">Reference proteome</keyword>
<feature type="transmembrane region" description="Helical" evidence="1">
    <location>
        <begin position="116"/>
        <end position="135"/>
    </location>
</feature>
<evidence type="ECO:0000313" key="3">
    <source>
        <dbReference type="Proteomes" id="UP000030125"/>
    </source>
</evidence>
<feature type="transmembrane region" description="Helical" evidence="1">
    <location>
        <begin position="389"/>
        <end position="410"/>
    </location>
</feature>
<keyword evidence="1" id="KW-1133">Transmembrane helix</keyword>
<name>A0A0A2EY71_PORCN</name>
<feature type="transmembrane region" description="Helical" evidence="1">
    <location>
        <begin position="142"/>
        <end position="160"/>
    </location>
</feature>
<feature type="transmembrane region" description="Helical" evidence="1">
    <location>
        <begin position="166"/>
        <end position="185"/>
    </location>
</feature>
<gene>
    <name evidence="2" type="ORF">HQ35_02550</name>
</gene>
<dbReference type="eggNOG" id="COG4485">
    <property type="taxonomic scope" value="Bacteria"/>
</dbReference>
<dbReference type="Proteomes" id="UP000030125">
    <property type="component" value="Unassembled WGS sequence"/>
</dbReference>
<dbReference type="Pfam" id="PF09586">
    <property type="entry name" value="YfhO"/>
    <property type="match status" value="1"/>
</dbReference>
<dbReference type="PANTHER" id="PTHR38454:SF1">
    <property type="entry name" value="INTEGRAL MEMBRANE PROTEIN"/>
    <property type="match status" value="1"/>
</dbReference>
<evidence type="ECO:0000313" key="2">
    <source>
        <dbReference type="EMBL" id="KGN82455.1"/>
    </source>
</evidence>
<organism evidence="2 3">
    <name type="scientific">Porphyromonas cangingivalis</name>
    <dbReference type="NCBI Taxonomy" id="36874"/>
    <lineage>
        <taxon>Bacteria</taxon>
        <taxon>Pseudomonadati</taxon>
        <taxon>Bacteroidota</taxon>
        <taxon>Bacteroidia</taxon>
        <taxon>Bacteroidales</taxon>
        <taxon>Porphyromonadaceae</taxon>
        <taxon>Porphyromonas</taxon>
    </lineage>
</organism>
<keyword evidence="1" id="KW-0472">Membrane</keyword>
<dbReference type="STRING" id="36874.HQ34_04925"/>
<keyword evidence="1" id="KW-0812">Transmembrane</keyword>
<accession>A0A0A2EY71</accession>
<comment type="caution">
    <text evidence="2">The sequence shown here is derived from an EMBL/GenBank/DDBJ whole genome shotgun (WGS) entry which is preliminary data.</text>
</comment>
<feature type="transmembrane region" description="Helical" evidence="1">
    <location>
        <begin position="192"/>
        <end position="209"/>
    </location>
</feature>
<feature type="transmembrane region" description="Helical" evidence="1">
    <location>
        <begin position="812"/>
        <end position="834"/>
    </location>
</feature>
<feature type="transmembrane region" description="Helical" evidence="1">
    <location>
        <begin position="246"/>
        <end position="265"/>
    </location>
</feature>